<sequence length="213" mass="23568">MATDTTPDSSASATAADLEWLSLDDDEELVWTGGPDRRTLLPAVLVGIPLAIVLVGLLVIAGEYLRVTNTHYVVTNRALYRKTGVLSRDVKRIEHGKVQDISYSQSALGAHFGYGTVEISTAGGSGVEMAFKSVADPRAVQHVISDQRERDHTRRDDRDEHMPDDVLEEILTELRTIRTTLEERDRPRSDHGRQPEHDADPDGITTGSNDRRS</sequence>
<name>F8DCU4_HALXS</name>
<keyword evidence="5" id="KW-1185">Reference proteome</keyword>
<feature type="compositionally biased region" description="Basic and acidic residues" evidence="1">
    <location>
        <begin position="145"/>
        <end position="164"/>
    </location>
</feature>
<gene>
    <name evidence="4" type="ordered locus">Halxa_2655</name>
</gene>
<dbReference type="PANTHER" id="PTHR37938:SF1">
    <property type="entry name" value="BLL0215 PROTEIN"/>
    <property type="match status" value="1"/>
</dbReference>
<protein>
    <submittedName>
        <fullName evidence="4">Membrane-flanked domain DUF304</fullName>
    </submittedName>
</protein>
<feature type="region of interest" description="Disordered" evidence="1">
    <location>
        <begin position="177"/>
        <end position="213"/>
    </location>
</feature>
<dbReference type="KEGG" id="hxa:Halxa_2655"/>
<keyword evidence="2" id="KW-0472">Membrane</keyword>
<keyword evidence="2" id="KW-0812">Transmembrane</keyword>
<evidence type="ECO:0000313" key="4">
    <source>
        <dbReference type="EMBL" id="AEH37272.1"/>
    </source>
</evidence>
<feature type="transmembrane region" description="Helical" evidence="2">
    <location>
        <begin position="40"/>
        <end position="61"/>
    </location>
</feature>
<proteinExistence type="predicted"/>
<dbReference type="GeneID" id="10797609"/>
<keyword evidence="2" id="KW-1133">Transmembrane helix</keyword>
<dbReference type="HOGENOM" id="CLU_093716_0_1_2"/>
<evidence type="ECO:0000256" key="2">
    <source>
        <dbReference type="SAM" id="Phobius"/>
    </source>
</evidence>
<dbReference type="STRING" id="797210.Halxa_2655"/>
<dbReference type="InterPro" id="IPR005182">
    <property type="entry name" value="YdbS-like_PH"/>
</dbReference>
<feature type="compositionally biased region" description="Basic and acidic residues" evidence="1">
    <location>
        <begin position="180"/>
        <end position="200"/>
    </location>
</feature>
<dbReference type="OrthoDB" id="203544at2157"/>
<accession>F8DCU4</accession>
<dbReference type="PANTHER" id="PTHR37938">
    <property type="entry name" value="BLL0215 PROTEIN"/>
    <property type="match status" value="1"/>
</dbReference>
<dbReference type="Proteomes" id="UP000006794">
    <property type="component" value="Chromosome"/>
</dbReference>
<organism evidence="4 5">
    <name type="scientific">Halopiger xanaduensis (strain DSM 18323 / JCM 14033 / SH-6)</name>
    <dbReference type="NCBI Taxonomy" id="797210"/>
    <lineage>
        <taxon>Archaea</taxon>
        <taxon>Methanobacteriati</taxon>
        <taxon>Methanobacteriota</taxon>
        <taxon>Stenosarchaea group</taxon>
        <taxon>Halobacteria</taxon>
        <taxon>Halobacteriales</taxon>
        <taxon>Natrialbaceae</taxon>
        <taxon>Halopiger</taxon>
    </lineage>
</organism>
<dbReference type="AlphaFoldDB" id="F8DCU4"/>
<reference evidence="4 5" key="1">
    <citation type="journal article" date="2012" name="Stand. Genomic Sci.">
        <title>Complete genome sequence of Halopiger xanaduensis type strain (SH-6(T)).</title>
        <authorList>
            <person name="Anderson I."/>
            <person name="Tindall B.J."/>
            <person name="Rohde M."/>
            <person name="Lucas S."/>
            <person name="Han J."/>
            <person name="Lapidus A."/>
            <person name="Cheng J.F."/>
            <person name="Goodwin L."/>
            <person name="Pitluck S."/>
            <person name="Peters L."/>
            <person name="Pati A."/>
            <person name="Mikhailova N."/>
            <person name="Pagani I."/>
            <person name="Teshima H."/>
            <person name="Han C."/>
            <person name="Tapia R."/>
            <person name="Land M."/>
            <person name="Woyke T."/>
            <person name="Klenk H.P."/>
            <person name="Kyrpides N."/>
            <person name="Ivanova N."/>
        </authorList>
    </citation>
    <scope>NUCLEOTIDE SEQUENCE [LARGE SCALE GENOMIC DNA]</scope>
    <source>
        <strain evidence="5">DSM 18323 / JCM 14033 / SH-6</strain>
    </source>
</reference>
<dbReference type="eggNOG" id="arCOG04619">
    <property type="taxonomic scope" value="Archaea"/>
</dbReference>
<feature type="region of interest" description="Disordered" evidence="1">
    <location>
        <begin position="145"/>
        <end position="165"/>
    </location>
</feature>
<feature type="domain" description="YdbS-like PH" evidence="3">
    <location>
        <begin position="68"/>
        <end position="142"/>
    </location>
</feature>
<evidence type="ECO:0000259" key="3">
    <source>
        <dbReference type="Pfam" id="PF03703"/>
    </source>
</evidence>
<evidence type="ECO:0000256" key="1">
    <source>
        <dbReference type="SAM" id="MobiDB-lite"/>
    </source>
</evidence>
<dbReference type="RefSeq" id="WP_013880162.1">
    <property type="nucleotide sequence ID" value="NC_015666.1"/>
</dbReference>
<evidence type="ECO:0000313" key="5">
    <source>
        <dbReference type="Proteomes" id="UP000006794"/>
    </source>
</evidence>
<dbReference type="Pfam" id="PF03703">
    <property type="entry name" value="bPH_2"/>
    <property type="match status" value="1"/>
</dbReference>
<dbReference type="EMBL" id="CP002839">
    <property type="protein sequence ID" value="AEH37272.1"/>
    <property type="molecule type" value="Genomic_DNA"/>
</dbReference>